<dbReference type="Pfam" id="PF00535">
    <property type="entry name" value="Glycos_transf_2"/>
    <property type="match status" value="1"/>
</dbReference>
<dbReference type="Gene3D" id="3.90.550.10">
    <property type="entry name" value="Spore Coat Polysaccharide Biosynthesis Protein SpsA, Chain A"/>
    <property type="match status" value="1"/>
</dbReference>
<protein>
    <submittedName>
        <fullName evidence="2">Glycosyltransferase involved in cell wall bisynthesis</fullName>
    </submittedName>
</protein>
<evidence type="ECO:0000313" key="3">
    <source>
        <dbReference type="Proteomes" id="UP000187651"/>
    </source>
</evidence>
<dbReference type="GO" id="GO:0016758">
    <property type="term" value="F:hexosyltransferase activity"/>
    <property type="evidence" value="ECO:0007669"/>
    <property type="project" value="UniProtKB-ARBA"/>
</dbReference>
<dbReference type="InterPro" id="IPR029044">
    <property type="entry name" value="Nucleotide-diphossugar_trans"/>
</dbReference>
<dbReference type="PANTHER" id="PTHR22916">
    <property type="entry name" value="GLYCOSYLTRANSFERASE"/>
    <property type="match status" value="1"/>
</dbReference>
<keyword evidence="2" id="KW-0808">Transferase</keyword>
<accession>A0A1G9ZME6</accession>
<dbReference type="CDD" id="cd00761">
    <property type="entry name" value="Glyco_tranf_GTA_type"/>
    <property type="match status" value="1"/>
</dbReference>
<reference evidence="3" key="1">
    <citation type="submission" date="2016-10" db="EMBL/GenBank/DDBJ databases">
        <authorList>
            <person name="Varghese N."/>
            <person name="Submissions S."/>
        </authorList>
    </citation>
    <scope>NUCLEOTIDE SEQUENCE [LARGE SCALE GENOMIC DNA]</scope>
    <source>
        <strain evidence="3">M83</strain>
    </source>
</reference>
<dbReference type="SUPFAM" id="SSF53448">
    <property type="entry name" value="Nucleotide-diphospho-sugar transferases"/>
    <property type="match status" value="1"/>
</dbReference>
<evidence type="ECO:0000259" key="1">
    <source>
        <dbReference type="Pfam" id="PF00535"/>
    </source>
</evidence>
<proteinExistence type="predicted"/>
<keyword evidence="3" id="KW-1185">Reference proteome</keyword>
<feature type="domain" description="Glycosyltransferase 2-like" evidence="1">
    <location>
        <begin position="6"/>
        <end position="137"/>
    </location>
</feature>
<dbReference type="RefSeq" id="WP_074522174.1">
    <property type="nucleotide sequence ID" value="NZ_FNHZ01000008.1"/>
</dbReference>
<organism evidence="2 3">
    <name type="scientific">Lachnospira pectinoschiza</name>
    <dbReference type="NCBI Taxonomy" id="28052"/>
    <lineage>
        <taxon>Bacteria</taxon>
        <taxon>Bacillati</taxon>
        <taxon>Bacillota</taxon>
        <taxon>Clostridia</taxon>
        <taxon>Lachnospirales</taxon>
        <taxon>Lachnospiraceae</taxon>
        <taxon>Lachnospira</taxon>
    </lineage>
</organism>
<dbReference type="Proteomes" id="UP000187651">
    <property type="component" value="Unassembled WGS sequence"/>
</dbReference>
<dbReference type="EMBL" id="FNHZ01000008">
    <property type="protein sequence ID" value="SDN22454.1"/>
    <property type="molecule type" value="Genomic_DNA"/>
</dbReference>
<dbReference type="PANTHER" id="PTHR22916:SF3">
    <property type="entry name" value="UDP-GLCNAC:BETAGAL BETA-1,3-N-ACETYLGLUCOSAMINYLTRANSFERASE-LIKE PROTEIN 1"/>
    <property type="match status" value="1"/>
</dbReference>
<evidence type="ECO:0000313" key="2">
    <source>
        <dbReference type="EMBL" id="SDN22454.1"/>
    </source>
</evidence>
<name>A0A1G9ZME6_9FIRM</name>
<dbReference type="InterPro" id="IPR001173">
    <property type="entry name" value="Glyco_trans_2-like"/>
</dbReference>
<dbReference type="OrthoDB" id="396512at2"/>
<sequence>MKLLTFAIPCYNSAAYMEKCINSLLAGGDDVEIIIVDDGSTKDNTLEIAKKYEALYPGIVKAIHQENGGHGEAVNTGLRNATGRFYKVVDSDDWVDGKSYKKVLETLKSFSEDNEPDMMICNYVYEKVGAPRKKVVHYRNVFPIEKMFGWDEMLAKFKVDQYILMHSVIYKTSVLKECALELPKHTFYVDNIFVFEPLPFVKKMYYLDTNFYRYFIGRDDQSVNEKVMISRIDQQLRVTRRMIESYLSLEHNNEKCRYYMRNYLRIMMEISSIFLILSGTKENLAKKKELWKFVKERDAKLYKELRYCALGWSVNIPGGPVGRGISKIGYKVMNKLIGFN</sequence>
<dbReference type="AlphaFoldDB" id="A0A1G9ZME6"/>
<gene>
    <name evidence="2" type="ORF">SAMN05216544_2207</name>
</gene>